<dbReference type="CDD" id="cd04077">
    <property type="entry name" value="Peptidases_S8_PCSK9_ProteinaseK_like"/>
    <property type="match status" value="1"/>
</dbReference>
<dbReference type="InterPro" id="IPR000209">
    <property type="entry name" value="Peptidase_S8/S53_dom"/>
</dbReference>
<comment type="similarity">
    <text evidence="1 5 6">Belongs to the peptidase S8 family.</text>
</comment>
<evidence type="ECO:0000313" key="9">
    <source>
        <dbReference type="EMBL" id="MBO4207082.1"/>
    </source>
</evidence>
<dbReference type="InterPro" id="IPR008979">
    <property type="entry name" value="Galactose-bd-like_sf"/>
</dbReference>
<keyword evidence="10" id="KW-1185">Reference proteome</keyword>
<organism evidence="9 10">
    <name type="scientific">Micromonospora echinofusca</name>
    <dbReference type="NCBI Taxonomy" id="47858"/>
    <lineage>
        <taxon>Bacteria</taxon>
        <taxon>Bacillati</taxon>
        <taxon>Actinomycetota</taxon>
        <taxon>Actinomycetes</taxon>
        <taxon>Micromonosporales</taxon>
        <taxon>Micromonosporaceae</taxon>
        <taxon>Micromonospora</taxon>
    </lineage>
</organism>
<dbReference type="InterPro" id="IPR002884">
    <property type="entry name" value="P_dom"/>
</dbReference>
<dbReference type="InterPro" id="IPR050131">
    <property type="entry name" value="Peptidase_S8_subtilisin-like"/>
</dbReference>
<dbReference type="PROSITE" id="PS51829">
    <property type="entry name" value="P_HOMO_B"/>
    <property type="match status" value="2"/>
</dbReference>
<proteinExistence type="inferred from homology"/>
<dbReference type="Gene3D" id="3.30.70.80">
    <property type="entry name" value="Peptidase S8 propeptide/proteinase inhibitor I9"/>
    <property type="match status" value="1"/>
</dbReference>
<dbReference type="InterPro" id="IPR036852">
    <property type="entry name" value="Peptidase_S8/S53_dom_sf"/>
</dbReference>
<comment type="caution">
    <text evidence="9">The sequence shown here is derived from an EMBL/GenBank/DDBJ whole genome shotgun (WGS) entry which is preliminary data.</text>
</comment>
<dbReference type="InterPro" id="IPR034193">
    <property type="entry name" value="PCSK9_ProteinaseK-like"/>
</dbReference>
<dbReference type="Gene3D" id="2.60.120.260">
    <property type="entry name" value="Galactose-binding domain-like"/>
    <property type="match status" value="2"/>
</dbReference>
<dbReference type="PRINTS" id="PR00723">
    <property type="entry name" value="SUBTILISIN"/>
</dbReference>
<dbReference type="InterPro" id="IPR023827">
    <property type="entry name" value="Peptidase_S8_Asp-AS"/>
</dbReference>
<protein>
    <submittedName>
        <fullName evidence="9">S8 family serine peptidase</fullName>
    </submittedName>
</protein>
<dbReference type="Gene3D" id="3.40.50.200">
    <property type="entry name" value="Peptidase S8/S53 domain"/>
    <property type="match status" value="1"/>
</dbReference>
<reference evidence="9 10" key="1">
    <citation type="submission" date="2019-12" db="EMBL/GenBank/DDBJ databases">
        <title>Whole genome sequencing of endophytic Actinobacterium Micromonospora sp. MPMI6T.</title>
        <authorList>
            <person name="Evv R."/>
            <person name="Podile A.R."/>
        </authorList>
    </citation>
    <scope>NUCLEOTIDE SEQUENCE [LARGE SCALE GENOMIC DNA]</scope>
    <source>
        <strain evidence="9 10">MPMI6</strain>
    </source>
</reference>
<feature type="active site" description="Charge relay system" evidence="5">
    <location>
        <position position="193"/>
    </location>
</feature>
<feature type="active site" description="Charge relay system" evidence="5">
    <location>
        <position position="161"/>
    </location>
</feature>
<keyword evidence="2 5" id="KW-0645">Protease</keyword>
<dbReference type="PROSITE" id="PS51892">
    <property type="entry name" value="SUBTILASE"/>
    <property type="match status" value="1"/>
</dbReference>
<dbReference type="Pfam" id="PF00082">
    <property type="entry name" value="Peptidase_S8"/>
    <property type="match status" value="1"/>
</dbReference>
<dbReference type="PROSITE" id="PS00136">
    <property type="entry name" value="SUBTILASE_ASP"/>
    <property type="match status" value="1"/>
</dbReference>
<name>A0ABS3VRE8_MICEH</name>
<feature type="signal peptide" evidence="7">
    <location>
        <begin position="1"/>
        <end position="32"/>
    </location>
</feature>
<feature type="domain" description="P/Homo B" evidence="8">
    <location>
        <begin position="629"/>
        <end position="741"/>
    </location>
</feature>
<dbReference type="PANTHER" id="PTHR43806:SF11">
    <property type="entry name" value="CEREVISIN-RELATED"/>
    <property type="match status" value="1"/>
</dbReference>
<dbReference type="Pfam" id="PF01483">
    <property type="entry name" value="P_proprotein"/>
    <property type="match status" value="2"/>
</dbReference>
<keyword evidence="3 5" id="KW-0378">Hydrolase</keyword>
<dbReference type="InterPro" id="IPR010259">
    <property type="entry name" value="S8pro/Inhibitor_I9"/>
</dbReference>
<dbReference type="InterPro" id="IPR023828">
    <property type="entry name" value="Peptidase_S8_Ser-AS"/>
</dbReference>
<sequence length="741" mass="74222">MASSPSHRRRWRLGVATTAVAAAVAFGSPATAAPAEGQILQAGGATAVSESYIVVLKDTVGRTGVAGKARDLAGRHGGAVARTYSNALLGFEAKLSEAQARKLAADPSVKYVQQNHTVSINGTQSPTPSWGLDRSDQRALPLNNSYTYPNTGSGVRAYIIDTGVRFTHSDFGGRAVSGFDAIDGGAADDCNGHGTHVAGTVGGTAYGIAKGVTLVGVRVLDCGGSGTYAQVIAGIDWVTGDHDPGEPAVANMSLGGGFDQATNDAVTRSIADGVSYGVAAGNETGTDACTKSPASTPNAITVGSTTNTDARSSFSNIGTCLDIFAPGSSITSAWYTNDTATNTISGTSMATPHVVGAAALVLAASPSYTPQQVRDKLVNDATNGVVTSPGTGSPNKLLYVGNITPPTQDFSIAVAPTSGSVNPGSSVSATVSTATTVGSPQTVALSASGLPAGATASFSPSSVSSGGSSTLTIATTSATAPGTYQVTITGTGGVTTQTTSYTLTVNGPPGCSQTNGTDVSIADNTTVQSSITISGCTGNAGTGSTVAVDIVHTYIGDLVVSLVAPDGSAYTLHNRTGGSADNIAQTYTVNLSGEVANGTWKLQVQDAAGGDTGYLNSWTLNLTGTAPPSCGGSNGTNVTISDNTTVNSTLAVSGCTGNASSTSTVAVQIVHTYIGDLVVTLVAPDGSTYVLHNRTGSSTDNINQTYTVNLSSEVRNGTWTLRVQDAAAGDVGYIDNWTLSL</sequence>
<dbReference type="SUPFAM" id="SSF54897">
    <property type="entry name" value="Protease propeptides/inhibitors"/>
    <property type="match status" value="1"/>
</dbReference>
<dbReference type="PANTHER" id="PTHR43806">
    <property type="entry name" value="PEPTIDASE S8"/>
    <property type="match status" value="1"/>
</dbReference>
<evidence type="ECO:0000256" key="4">
    <source>
        <dbReference type="ARBA" id="ARBA00022825"/>
    </source>
</evidence>
<dbReference type="InterPro" id="IPR015500">
    <property type="entry name" value="Peptidase_S8_subtilisin-rel"/>
</dbReference>
<feature type="chain" id="PRO_5047526495" evidence="7">
    <location>
        <begin position="33"/>
        <end position="741"/>
    </location>
</feature>
<evidence type="ECO:0000256" key="3">
    <source>
        <dbReference type="ARBA" id="ARBA00022801"/>
    </source>
</evidence>
<accession>A0ABS3VRE8</accession>
<dbReference type="InterPro" id="IPR006311">
    <property type="entry name" value="TAT_signal"/>
</dbReference>
<evidence type="ECO:0000256" key="7">
    <source>
        <dbReference type="SAM" id="SignalP"/>
    </source>
</evidence>
<dbReference type="EMBL" id="WVUH01000101">
    <property type="protein sequence ID" value="MBO4207082.1"/>
    <property type="molecule type" value="Genomic_DNA"/>
</dbReference>
<keyword evidence="7" id="KW-0732">Signal</keyword>
<evidence type="ECO:0000256" key="5">
    <source>
        <dbReference type="PROSITE-ProRule" id="PRU01240"/>
    </source>
</evidence>
<keyword evidence="4 5" id="KW-0720">Serine protease</keyword>
<dbReference type="InterPro" id="IPR037045">
    <property type="entry name" value="S8pro/Inhibitor_I9_sf"/>
</dbReference>
<dbReference type="SUPFAM" id="SSF49785">
    <property type="entry name" value="Galactose-binding domain-like"/>
    <property type="match status" value="2"/>
</dbReference>
<dbReference type="SUPFAM" id="SSF52743">
    <property type="entry name" value="Subtilisin-like"/>
    <property type="match status" value="1"/>
</dbReference>
<dbReference type="InterPro" id="IPR022398">
    <property type="entry name" value="Peptidase_S8_His-AS"/>
</dbReference>
<dbReference type="PROSITE" id="PS00138">
    <property type="entry name" value="SUBTILASE_SER"/>
    <property type="match status" value="1"/>
</dbReference>
<evidence type="ECO:0000259" key="8">
    <source>
        <dbReference type="PROSITE" id="PS51829"/>
    </source>
</evidence>
<gene>
    <name evidence="9" type="ORF">GSF22_13860</name>
</gene>
<evidence type="ECO:0000313" key="10">
    <source>
        <dbReference type="Proteomes" id="UP000823521"/>
    </source>
</evidence>
<evidence type="ECO:0000256" key="6">
    <source>
        <dbReference type="RuleBase" id="RU003355"/>
    </source>
</evidence>
<dbReference type="PROSITE" id="PS51318">
    <property type="entry name" value="TAT"/>
    <property type="match status" value="1"/>
</dbReference>
<dbReference type="Proteomes" id="UP000823521">
    <property type="component" value="Unassembled WGS sequence"/>
</dbReference>
<feature type="domain" description="P/Homo B" evidence="8">
    <location>
        <begin position="506"/>
        <end position="628"/>
    </location>
</feature>
<dbReference type="RefSeq" id="WP_208813982.1">
    <property type="nucleotide sequence ID" value="NZ_WVUH01000101.1"/>
</dbReference>
<dbReference type="Pfam" id="PF05922">
    <property type="entry name" value="Inhibitor_I9"/>
    <property type="match status" value="1"/>
</dbReference>
<evidence type="ECO:0000256" key="2">
    <source>
        <dbReference type="ARBA" id="ARBA00022670"/>
    </source>
</evidence>
<evidence type="ECO:0000256" key="1">
    <source>
        <dbReference type="ARBA" id="ARBA00011073"/>
    </source>
</evidence>
<feature type="active site" description="Charge relay system" evidence="5">
    <location>
        <position position="348"/>
    </location>
</feature>
<dbReference type="PROSITE" id="PS00137">
    <property type="entry name" value="SUBTILASE_HIS"/>
    <property type="match status" value="1"/>
</dbReference>